<protein>
    <submittedName>
        <fullName evidence="1">Uncharacterized protein</fullName>
    </submittedName>
</protein>
<dbReference type="EMBL" id="VSSQ01006029">
    <property type="protein sequence ID" value="MPM31290.1"/>
    <property type="molecule type" value="Genomic_DNA"/>
</dbReference>
<sequence length="187" mass="20642">MVERGRSAHVRRALGALAALAVQRHRVILNQPALLLGDQVLAFFDLGVVELLDLAASRTHEVVMVLAFVEFVDGLAAFEVAAQQDAGLLELRENAVNGCKADVGTFFQQYAENVFSRHVTLLSFLEDVEDLQSGKRRFEAGAFQFVNIGHDKVFRLPSGALRPGGFQPLQWADHSATRSVALRWFNP</sequence>
<dbReference type="AntiFam" id="ANF00190">
    <property type="entry name" value="Shadow ORF (opposite fur)"/>
</dbReference>
<reference evidence="1" key="1">
    <citation type="submission" date="2019-08" db="EMBL/GenBank/DDBJ databases">
        <authorList>
            <person name="Kucharzyk K."/>
            <person name="Murdoch R.W."/>
            <person name="Higgins S."/>
            <person name="Loffler F."/>
        </authorList>
    </citation>
    <scope>NUCLEOTIDE SEQUENCE</scope>
</reference>
<accession>A0A644YRY5</accession>
<dbReference type="AlphaFoldDB" id="A0A644YRY5"/>
<evidence type="ECO:0000313" key="1">
    <source>
        <dbReference type="EMBL" id="MPM31290.1"/>
    </source>
</evidence>
<gene>
    <name evidence="1" type="ORF">SDC9_77845</name>
</gene>
<organism evidence="1">
    <name type="scientific">bioreactor metagenome</name>
    <dbReference type="NCBI Taxonomy" id="1076179"/>
    <lineage>
        <taxon>unclassified sequences</taxon>
        <taxon>metagenomes</taxon>
        <taxon>ecological metagenomes</taxon>
    </lineage>
</organism>
<name>A0A644YRY5_9ZZZZ</name>
<comment type="caution">
    <text evidence="1">The sequence shown here is derived from an EMBL/GenBank/DDBJ whole genome shotgun (WGS) entry which is preliminary data.</text>
</comment>
<proteinExistence type="predicted"/>